<feature type="domain" description="EAL" evidence="2">
    <location>
        <begin position="369"/>
        <end position="623"/>
    </location>
</feature>
<reference evidence="3 4" key="1">
    <citation type="submission" date="2016-11" db="EMBL/GenBank/DDBJ databases">
        <authorList>
            <person name="Jaros S."/>
            <person name="Januszkiewicz K."/>
            <person name="Wedrychowicz H."/>
        </authorList>
    </citation>
    <scope>NUCLEOTIDE SEQUENCE [LARGE SCALE GENOMIC DNA]</scope>
    <source>
        <strain evidence="3 4">DSM 3074</strain>
    </source>
</reference>
<feature type="transmembrane region" description="Helical" evidence="1">
    <location>
        <begin position="6"/>
        <end position="21"/>
    </location>
</feature>
<dbReference type="SMART" id="SM00052">
    <property type="entry name" value="EAL"/>
    <property type="match status" value="1"/>
</dbReference>
<feature type="transmembrane region" description="Helical" evidence="1">
    <location>
        <begin position="33"/>
        <end position="53"/>
    </location>
</feature>
<dbReference type="InterPro" id="IPR001633">
    <property type="entry name" value="EAL_dom"/>
</dbReference>
<keyword evidence="1" id="KW-0812">Transmembrane</keyword>
<keyword evidence="1" id="KW-0472">Membrane</keyword>
<accession>A0A1M6CDP6</accession>
<dbReference type="EMBL" id="FQYW01000008">
    <property type="protein sequence ID" value="SHI58884.1"/>
    <property type="molecule type" value="Genomic_DNA"/>
</dbReference>
<feature type="transmembrane region" description="Helical" evidence="1">
    <location>
        <begin position="136"/>
        <end position="158"/>
    </location>
</feature>
<proteinExistence type="predicted"/>
<evidence type="ECO:0000313" key="4">
    <source>
        <dbReference type="Proteomes" id="UP000191240"/>
    </source>
</evidence>
<feature type="transmembrane region" description="Helical" evidence="1">
    <location>
        <begin position="105"/>
        <end position="124"/>
    </location>
</feature>
<dbReference type="InterPro" id="IPR035919">
    <property type="entry name" value="EAL_sf"/>
</dbReference>
<dbReference type="RefSeq" id="WP_052212216.1">
    <property type="nucleotide sequence ID" value="NZ_FQYW01000008.1"/>
</dbReference>
<dbReference type="PANTHER" id="PTHR33121">
    <property type="entry name" value="CYCLIC DI-GMP PHOSPHODIESTERASE PDEF"/>
    <property type="match status" value="1"/>
</dbReference>
<evidence type="ECO:0000256" key="1">
    <source>
        <dbReference type="SAM" id="Phobius"/>
    </source>
</evidence>
<sequence length="625" mass="71130">MNVEIQICSLIVVLLLSALYFKNRRLQLYKGQLFVGVLLISIVNLSLDIFSLLCIHYRDYFTLPVTELVCKAYLLVLMLETWMAMCYTTCDLMTERQHRRFCRRLFAATLVFGAVAMLQNIGIYDEQGVVYTYGPAVYVTYFYALIMLPAIILCTFIYKKRMNRNRCTGLRYWITALVVAAIIQFVYNNLLVVGFATSLGIIVLFVSLENPELQLDRQYGCFNGTALSEYLNQLLERGEQFVICDISLDNVSILKNKSADIAKIRRLGNKVLAKNPDVLVFNNLDMNIILIAKDINAIRRLLKDYVKYFSGMSPGGMESMISIMPRGNQINSVDDLLKLFSYCRNQKSMSISNNVLFVTEKDVKEFHLIDGMKSEIITALVEDRVEIFLQPIYDIKTGKYSAAEVLVRIRKQNGEYLMPSAFIPVAEANGMIIELGKRVVDKTCSFLADGKAVALGLKTVEINLSILQCEQPDLLEDVLAVIARHGIEPNYLCMEVTETASIRSKKLILSNMESFRNIGIRFALDDFGSGQSNFTYLADMPFDILKLDMNLIKSYQVSERARHVIQAVERMAHEMGLSVVAEGVETKEEFDNMRKCGVDSIQGFYFSKPLPVYEFMDFIRRHNSP</sequence>
<protein>
    <submittedName>
        <fullName evidence="3">EAL domain, c-di-GMP-specific phosphodiesterase class I (Or its enzymatically inactive variant)</fullName>
    </submittedName>
</protein>
<dbReference type="OrthoDB" id="9805474at2"/>
<dbReference type="InterPro" id="IPR050706">
    <property type="entry name" value="Cyclic-di-GMP_PDE-like"/>
</dbReference>
<gene>
    <name evidence="3" type="ORF">SAMN02745671_01048</name>
</gene>
<evidence type="ECO:0000313" key="3">
    <source>
        <dbReference type="EMBL" id="SHI58884.1"/>
    </source>
</evidence>
<organism evidence="3 4">
    <name type="scientific">Anaerovibrio lipolyticus DSM 3074</name>
    <dbReference type="NCBI Taxonomy" id="1120997"/>
    <lineage>
        <taxon>Bacteria</taxon>
        <taxon>Bacillati</taxon>
        <taxon>Bacillota</taxon>
        <taxon>Negativicutes</taxon>
        <taxon>Selenomonadales</taxon>
        <taxon>Selenomonadaceae</taxon>
        <taxon>Anaerovibrio</taxon>
    </lineage>
</organism>
<dbReference type="Proteomes" id="UP000191240">
    <property type="component" value="Unassembled WGS sequence"/>
</dbReference>
<keyword evidence="1" id="KW-1133">Transmembrane helix</keyword>
<name>A0A1M6CDP6_9FIRM</name>
<dbReference type="PROSITE" id="PS50883">
    <property type="entry name" value="EAL"/>
    <property type="match status" value="1"/>
</dbReference>
<dbReference type="AlphaFoldDB" id="A0A1M6CDP6"/>
<dbReference type="SUPFAM" id="SSF141868">
    <property type="entry name" value="EAL domain-like"/>
    <property type="match status" value="1"/>
</dbReference>
<evidence type="ECO:0000259" key="2">
    <source>
        <dbReference type="PROSITE" id="PS50883"/>
    </source>
</evidence>
<dbReference type="Pfam" id="PF00563">
    <property type="entry name" value="EAL"/>
    <property type="match status" value="1"/>
</dbReference>
<dbReference type="CDD" id="cd01948">
    <property type="entry name" value="EAL"/>
    <property type="match status" value="1"/>
</dbReference>
<dbReference type="GO" id="GO:0071111">
    <property type="term" value="F:cyclic-guanylate-specific phosphodiesterase activity"/>
    <property type="evidence" value="ECO:0007669"/>
    <property type="project" value="InterPro"/>
</dbReference>
<dbReference type="Gene3D" id="3.20.20.450">
    <property type="entry name" value="EAL domain"/>
    <property type="match status" value="1"/>
</dbReference>
<dbReference type="PANTHER" id="PTHR33121:SF70">
    <property type="entry name" value="SIGNALING PROTEIN YKOW"/>
    <property type="match status" value="1"/>
</dbReference>
<feature type="transmembrane region" description="Helical" evidence="1">
    <location>
        <begin position="192"/>
        <end position="208"/>
    </location>
</feature>